<dbReference type="AlphaFoldDB" id="A0A0F9B792"/>
<name>A0A0F9B792_9ZZZZ</name>
<feature type="compositionally biased region" description="Acidic residues" evidence="1">
    <location>
        <begin position="94"/>
        <end position="111"/>
    </location>
</feature>
<proteinExistence type="predicted"/>
<protein>
    <submittedName>
        <fullName evidence="2">Uncharacterized protein</fullName>
    </submittedName>
</protein>
<reference evidence="2" key="1">
    <citation type="journal article" date="2015" name="Nature">
        <title>Complex archaea that bridge the gap between prokaryotes and eukaryotes.</title>
        <authorList>
            <person name="Spang A."/>
            <person name="Saw J.H."/>
            <person name="Jorgensen S.L."/>
            <person name="Zaremba-Niedzwiedzka K."/>
            <person name="Martijn J."/>
            <person name="Lind A.E."/>
            <person name="van Eijk R."/>
            <person name="Schleper C."/>
            <person name="Guy L."/>
            <person name="Ettema T.J."/>
        </authorList>
    </citation>
    <scope>NUCLEOTIDE SEQUENCE</scope>
</reference>
<accession>A0A0F9B792</accession>
<dbReference type="EMBL" id="LAZR01039126">
    <property type="protein sequence ID" value="KKL17779.1"/>
    <property type="molecule type" value="Genomic_DNA"/>
</dbReference>
<organism evidence="2">
    <name type="scientific">marine sediment metagenome</name>
    <dbReference type="NCBI Taxonomy" id="412755"/>
    <lineage>
        <taxon>unclassified sequences</taxon>
        <taxon>metagenomes</taxon>
        <taxon>ecological metagenomes</taxon>
    </lineage>
</organism>
<comment type="caution">
    <text evidence="2">The sequence shown here is derived from an EMBL/GenBank/DDBJ whole genome shotgun (WGS) entry which is preliminary data.</text>
</comment>
<sequence length="111" mass="11609">MSLGDLIGKIELEDAVELTTRALDLIGNLTGNPAAATAVDVVVLVQNIYKAVVDTAEQKITPQEAHKELEKLENLIAGSDTAADAALDAKFGDSEDTDPGQDDVDAGDSEE</sequence>
<feature type="region of interest" description="Disordered" evidence="1">
    <location>
        <begin position="86"/>
        <end position="111"/>
    </location>
</feature>
<evidence type="ECO:0000313" key="2">
    <source>
        <dbReference type="EMBL" id="KKL17779.1"/>
    </source>
</evidence>
<gene>
    <name evidence="2" type="ORF">LCGC14_2482130</name>
</gene>
<evidence type="ECO:0000256" key="1">
    <source>
        <dbReference type="SAM" id="MobiDB-lite"/>
    </source>
</evidence>